<dbReference type="PANTHER" id="PTHR34717:SF1">
    <property type="entry name" value="EG:BACR7A4.20 PROTEIN"/>
    <property type="match status" value="1"/>
</dbReference>
<dbReference type="InterPro" id="IPR055492">
    <property type="entry name" value="DUF7064"/>
</dbReference>
<protein>
    <recommendedName>
        <fullName evidence="1">DUF7064 domain-containing protein</fullName>
    </recommendedName>
</protein>
<accession>A0AA38MQ44</accession>
<proteinExistence type="predicted"/>
<name>A0AA38MQ44_9CUCU</name>
<dbReference type="EMBL" id="JALNTZ010000002">
    <property type="protein sequence ID" value="KAJ3663774.1"/>
    <property type="molecule type" value="Genomic_DNA"/>
</dbReference>
<organism evidence="2 3">
    <name type="scientific">Zophobas morio</name>
    <dbReference type="NCBI Taxonomy" id="2755281"/>
    <lineage>
        <taxon>Eukaryota</taxon>
        <taxon>Metazoa</taxon>
        <taxon>Ecdysozoa</taxon>
        <taxon>Arthropoda</taxon>
        <taxon>Hexapoda</taxon>
        <taxon>Insecta</taxon>
        <taxon>Pterygota</taxon>
        <taxon>Neoptera</taxon>
        <taxon>Endopterygota</taxon>
        <taxon>Coleoptera</taxon>
        <taxon>Polyphaga</taxon>
        <taxon>Cucujiformia</taxon>
        <taxon>Tenebrionidae</taxon>
        <taxon>Zophobas</taxon>
    </lineage>
</organism>
<dbReference type="Proteomes" id="UP001168821">
    <property type="component" value="Unassembled WGS sequence"/>
</dbReference>
<dbReference type="Pfam" id="PF23212">
    <property type="entry name" value="DUF7064"/>
    <property type="match status" value="1"/>
</dbReference>
<keyword evidence="3" id="KW-1185">Reference proteome</keyword>
<gene>
    <name evidence="2" type="ORF">Zmor_008001</name>
</gene>
<evidence type="ECO:0000313" key="3">
    <source>
        <dbReference type="Proteomes" id="UP001168821"/>
    </source>
</evidence>
<dbReference type="AlphaFoldDB" id="A0AA38MQ44"/>
<reference evidence="2" key="1">
    <citation type="journal article" date="2023" name="G3 (Bethesda)">
        <title>Whole genome assemblies of Zophobas morio and Tenebrio molitor.</title>
        <authorList>
            <person name="Kaur S."/>
            <person name="Stinson S.A."/>
            <person name="diCenzo G.C."/>
        </authorList>
    </citation>
    <scope>NUCLEOTIDE SEQUENCE</scope>
    <source>
        <strain evidence="2">QUZm001</strain>
    </source>
</reference>
<dbReference type="PANTHER" id="PTHR34717">
    <property type="entry name" value="EG:BACR7A4.20 PROTEIN"/>
    <property type="match status" value="1"/>
</dbReference>
<comment type="caution">
    <text evidence="2">The sequence shown here is derived from an EMBL/GenBank/DDBJ whole genome shotgun (WGS) entry which is preliminary data.</text>
</comment>
<sequence>MLAIALTLLVLAATLYLHTRKSTPQKIFNVYSQPGKWFHLKYASFLVLLWTRRLAAKLSPPLSVKKLETMKPLSEHEKAFDATFFQAVSKNGFYFCGGIERRHRAKANGLFYIAVPELGLLESLKLPNTLLDADPASVLLMKEYSAEGICFTPVEPMKKWRVAFNGKMRVQASPSKLVDVKLSGDWTSSLPYFFFENDMSAKCLAKAIACETWSDDFFKTLKSAHQTHYEQMGFFSGTLSIDNKIYTLQMDAFRDHSYGYKRDWTLMHRYVFHMLYLENGTRVSIGLVSQPATTSLLLMGYVVPADKSIHCIENCDLVLYQHGENGTPGKNYAFCFETDNETYDAKINVIYEAFHFKGNNTEAKLIERFIECEVNGVKGKGVSEWHYNTTRT</sequence>
<evidence type="ECO:0000259" key="1">
    <source>
        <dbReference type="Pfam" id="PF23212"/>
    </source>
</evidence>
<evidence type="ECO:0000313" key="2">
    <source>
        <dbReference type="EMBL" id="KAJ3663774.1"/>
    </source>
</evidence>
<feature type="domain" description="DUF7064" evidence="1">
    <location>
        <begin position="263"/>
        <end position="388"/>
    </location>
</feature>